<keyword evidence="5 12" id="KW-0223">Dioxygenase</keyword>
<dbReference type="PROSITE" id="PS00570">
    <property type="entry name" value="RING_HYDROXYL_ALPHA"/>
    <property type="match status" value="1"/>
</dbReference>
<keyword evidence="9" id="KW-0520">NAD</keyword>
<evidence type="ECO:0000256" key="7">
    <source>
        <dbReference type="ARBA" id="ARBA00023004"/>
    </source>
</evidence>
<comment type="similarity">
    <text evidence="1">Belongs to the bacterial ring-hydroxylating dioxygenase alpha subunit family.</text>
</comment>
<keyword evidence="3" id="KW-0479">Metal-binding</keyword>
<accession>A0A508TFA9</accession>
<dbReference type="InterPro" id="IPR017941">
    <property type="entry name" value="Rieske_2Fe-2S"/>
</dbReference>
<organism evidence="12 13">
    <name type="scientific">Bradyrhizobium ivorense</name>
    <dbReference type="NCBI Taxonomy" id="2511166"/>
    <lineage>
        <taxon>Bacteria</taxon>
        <taxon>Pseudomonadati</taxon>
        <taxon>Pseudomonadota</taxon>
        <taxon>Alphaproteobacteria</taxon>
        <taxon>Hyphomicrobiales</taxon>
        <taxon>Nitrobacteraceae</taxon>
        <taxon>Bradyrhizobium</taxon>
    </lineage>
</organism>
<comment type="caution">
    <text evidence="12">The sequence shown here is derived from an EMBL/GenBank/DDBJ whole genome shotgun (WGS) entry which is preliminary data.</text>
</comment>
<reference evidence="12" key="1">
    <citation type="submission" date="2019-02" db="EMBL/GenBank/DDBJ databases">
        <authorList>
            <person name="Pothier F.J."/>
        </authorList>
    </citation>
    <scope>NUCLEOTIDE SEQUENCE</scope>
    <source>
        <strain evidence="12">CI-1B</strain>
    </source>
</reference>
<keyword evidence="2" id="KW-0001">2Fe-2S</keyword>
<feature type="region of interest" description="Disordered" evidence="10">
    <location>
        <begin position="1"/>
        <end position="21"/>
    </location>
</feature>
<evidence type="ECO:0000256" key="5">
    <source>
        <dbReference type="ARBA" id="ARBA00022964"/>
    </source>
</evidence>
<dbReference type="AlphaFoldDB" id="A0A508TFA9"/>
<dbReference type="Proteomes" id="UP000328092">
    <property type="component" value="Unassembled WGS sequence"/>
</dbReference>
<keyword evidence="8" id="KW-0411">Iron-sulfur</keyword>
<dbReference type="Pfam" id="PF00848">
    <property type="entry name" value="Ring_hydroxyl_A"/>
    <property type="match status" value="1"/>
</dbReference>
<evidence type="ECO:0000256" key="6">
    <source>
        <dbReference type="ARBA" id="ARBA00023002"/>
    </source>
</evidence>
<gene>
    <name evidence="12" type="primary">hcaE</name>
    <name evidence="12" type="ORF">CI1B_45930</name>
</gene>
<dbReference type="SUPFAM" id="SSF50022">
    <property type="entry name" value="ISP domain"/>
    <property type="match status" value="1"/>
</dbReference>
<evidence type="ECO:0000256" key="2">
    <source>
        <dbReference type="ARBA" id="ARBA00022714"/>
    </source>
</evidence>
<dbReference type="CDD" id="cd03469">
    <property type="entry name" value="Rieske_RO_Alpha_N"/>
    <property type="match status" value="1"/>
</dbReference>
<evidence type="ECO:0000256" key="4">
    <source>
        <dbReference type="ARBA" id="ARBA00022797"/>
    </source>
</evidence>
<protein>
    <submittedName>
        <fullName evidence="12">3-phenylpropionate/cinnamic acid dioxygenase subunit alpha</fullName>
        <ecNumber evidence="12">1.14.12.19</ecNumber>
    </submittedName>
</protein>
<dbReference type="Gene3D" id="2.102.10.10">
    <property type="entry name" value="Rieske [2Fe-2S] iron-sulphur domain"/>
    <property type="match status" value="1"/>
</dbReference>
<dbReference type="InterPro" id="IPR015881">
    <property type="entry name" value="ARHD_Rieske_2Fe_2S"/>
</dbReference>
<feature type="domain" description="Rieske" evidence="11">
    <location>
        <begin position="64"/>
        <end position="142"/>
    </location>
</feature>
<proteinExistence type="inferred from homology"/>
<dbReference type="SUPFAM" id="SSF55961">
    <property type="entry name" value="Bet v1-like"/>
    <property type="match status" value="1"/>
</dbReference>
<keyword evidence="7" id="KW-0408">Iron</keyword>
<dbReference type="RefSeq" id="WP_172628148.1">
    <property type="nucleotide sequence ID" value="NZ_CAADFC020000016.1"/>
</dbReference>
<evidence type="ECO:0000313" key="12">
    <source>
        <dbReference type="EMBL" id="VIO72944.1"/>
    </source>
</evidence>
<evidence type="ECO:0000256" key="8">
    <source>
        <dbReference type="ARBA" id="ARBA00023014"/>
    </source>
</evidence>
<evidence type="ECO:0000256" key="10">
    <source>
        <dbReference type="SAM" id="MobiDB-lite"/>
    </source>
</evidence>
<dbReference type="EC" id="1.14.12.19" evidence="12"/>
<dbReference type="Gene3D" id="3.90.380.10">
    <property type="entry name" value="Naphthalene 1,2-dioxygenase Alpha Subunit, Chain A, domain 1"/>
    <property type="match status" value="1"/>
</dbReference>
<name>A0A508TFA9_9BRAD</name>
<dbReference type="InterPro" id="IPR001663">
    <property type="entry name" value="Rng_hydr_dOase-A"/>
</dbReference>
<dbReference type="InterPro" id="IPR036922">
    <property type="entry name" value="Rieske_2Fe-2S_sf"/>
</dbReference>
<sequence>MGERAKHAELAGLQPPPVPPDARIGSFRSGELVNADASAVDRRLFVDEELYRLEQERIFAKCWLFVGHESQLEANGSFLTTTMAEDPVLVVRDKAGKLRGYLNSCTHRGTKICRADSGRSSTFKCPYHGWTFNSEGALMSVPRLGQVYGENFDRSKHSLREVAKIDSIHGLIFATWDPAAPTLREYLGEMTFYLDLMLARMEGGTELLGGLHKWTIGVNWKIPAENFAGDHYHVPVTHGAGVEMGYRSQLSNDGYCIHTGNGHSIGSERGGAQQGHAVQTEYKGFMDNMRAQLVAKYGEKAAAFVPVGVGTIFPNLSFMDTARFRTFRVWHPRGVDKIEIHSCLIVDRALPEDLKREVRKRYSLAFGPSGIFEQDDGDVWQSIQDSMRGRIGRQGWLNYEMGVGREGPTVDRYGPPFVGSTSDILMTEANQRAYYRQWAKLMTEGDR</sequence>
<keyword evidence="6 12" id="KW-0560">Oxidoreductase</keyword>
<dbReference type="CDD" id="cd08881">
    <property type="entry name" value="RHO_alpha_C_NDO-like"/>
    <property type="match status" value="1"/>
</dbReference>
<dbReference type="PANTHER" id="PTHR43756">
    <property type="entry name" value="CHOLINE MONOOXYGENASE, CHLOROPLASTIC"/>
    <property type="match status" value="1"/>
</dbReference>
<evidence type="ECO:0000256" key="9">
    <source>
        <dbReference type="ARBA" id="ARBA00023027"/>
    </source>
</evidence>
<dbReference type="EMBL" id="CAADFC020000016">
    <property type="protein sequence ID" value="VIO72944.1"/>
    <property type="molecule type" value="Genomic_DNA"/>
</dbReference>
<dbReference type="PANTHER" id="PTHR43756:SF1">
    <property type="entry name" value="3-PHENYLPROPIONATE_CINNAMIC ACID DIOXYGENASE SUBUNIT ALPHA"/>
    <property type="match status" value="1"/>
</dbReference>
<dbReference type="GO" id="GO:0005506">
    <property type="term" value="F:iron ion binding"/>
    <property type="evidence" value="ECO:0007669"/>
    <property type="project" value="InterPro"/>
</dbReference>
<evidence type="ECO:0000256" key="3">
    <source>
        <dbReference type="ARBA" id="ARBA00022723"/>
    </source>
</evidence>
<dbReference type="PRINTS" id="PR00090">
    <property type="entry name" value="RNGDIOXGNASE"/>
</dbReference>
<evidence type="ECO:0000259" key="11">
    <source>
        <dbReference type="PROSITE" id="PS51296"/>
    </source>
</evidence>
<dbReference type="Pfam" id="PF00355">
    <property type="entry name" value="Rieske"/>
    <property type="match status" value="1"/>
</dbReference>
<evidence type="ECO:0000313" key="13">
    <source>
        <dbReference type="Proteomes" id="UP000328092"/>
    </source>
</evidence>
<keyword evidence="13" id="KW-1185">Reference proteome</keyword>
<dbReference type="InterPro" id="IPR043266">
    <property type="entry name" value="RHO_NdoB-like_C"/>
</dbReference>
<dbReference type="InterPro" id="IPR015879">
    <property type="entry name" value="Ring_hydroxy_dOase_asu_C_dom"/>
</dbReference>
<evidence type="ECO:0000256" key="1">
    <source>
        <dbReference type="ARBA" id="ARBA00008751"/>
    </source>
</evidence>
<dbReference type="GO" id="GO:0051537">
    <property type="term" value="F:2 iron, 2 sulfur cluster binding"/>
    <property type="evidence" value="ECO:0007669"/>
    <property type="project" value="UniProtKB-KW"/>
</dbReference>
<dbReference type="GO" id="GO:0008695">
    <property type="term" value="F:3-phenylpropionate dioxygenase activity"/>
    <property type="evidence" value="ECO:0007669"/>
    <property type="project" value="UniProtKB-EC"/>
</dbReference>
<keyword evidence="4" id="KW-0058">Aromatic hydrocarbons catabolism</keyword>
<dbReference type="PROSITE" id="PS51296">
    <property type="entry name" value="RIESKE"/>
    <property type="match status" value="1"/>
</dbReference>